<dbReference type="GeneID" id="82191197"/>
<dbReference type="AlphaFoldDB" id="R9KUT9"/>
<gene>
    <name evidence="2" type="ORF">C811_01768</name>
</gene>
<dbReference type="eggNOG" id="COG1426">
    <property type="taxonomic scope" value="Bacteria"/>
</dbReference>
<dbReference type="STRING" id="1235794.C811_01768"/>
<organism evidence="2 3">
    <name type="scientific">Adlercreutzia caecimuris B7</name>
    <dbReference type="NCBI Taxonomy" id="1235794"/>
    <lineage>
        <taxon>Bacteria</taxon>
        <taxon>Bacillati</taxon>
        <taxon>Actinomycetota</taxon>
        <taxon>Coriobacteriia</taxon>
        <taxon>Eggerthellales</taxon>
        <taxon>Eggerthellaceae</taxon>
        <taxon>Adlercreutzia</taxon>
    </lineage>
</organism>
<dbReference type="InterPro" id="IPR001387">
    <property type="entry name" value="Cro/C1-type_HTH"/>
</dbReference>
<name>R9KUT9_9ACTN</name>
<dbReference type="Gene3D" id="1.10.260.40">
    <property type="entry name" value="lambda repressor-like DNA-binding domains"/>
    <property type="match status" value="1"/>
</dbReference>
<comment type="caution">
    <text evidence="2">The sequence shown here is derived from an EMBL/GenBank/DDBJ whole genome shotgun (WGS) entry which is preliminary data.</text>
</comment>
<sequence length="112" mass="12226">MAEMGFSEYMETLGADRQNVDRLKAEMIEAVEEYKLKEIRKTLGMTQTALASAAGISQNRVSDIENGRTSSLRIGTLSRYADALGCDVEIRITPRKKEAVAFPAGSVRLAVG</sequence>
<dbReference type="HOGENOM" id="CLU_066192_18_0_11"/>
<dbReference type="CDD" id="cd00093">
    <property type="entry name" value="HTH_XRE"/>
    <property type="match status" value="1"/>
</dbReference>
<dbReference type="SMART" id="SM00530">
    <property type="entry name" value="HTH_XRE"/>
    <property type="match status" value="1"/>
</dbReference>
<accession>R9KUT9</accession>
<feature type="domain" description="HTH cro/C1-type" evidence="1">
    <location>
        <begin position="36"/>
        <end position="91"/>
    </location>
</feature>
<keyword evidence="3" id="KW-1185">Reference proteome</keyword>
<dbReference type="Proteomes" id="UP000014204">
    <property type="component" value="Unassembled WGS sequence"/>
</dbReference>
<evidence type="ECO:0000313" key="2">
    <source>
        <dbReference type="EMBL" id="EOS50145.1"/>
    </source>
</evidence>
<dbReference type="SUPFAM" id="SSF47413">
    <property type="entry name" value="lambda repressor-like DNA-binding domains"/>
    <property type="match status" value="1"/>
</dbReference>
<dbReference type="OrthoDB" id="5738376at2"/>
<evidence type="ECO:0000259" key="1">
    <source>
        <dbReference type="PROSITE" id="PS50943"/>
    </source>
</evidence>
<dbReference type="Pfam" id="PF01381">
    <property type="entry name" value="HTH_3"/>
    <property type="match status" value="1"/>
</dbReference>
<evidence type="ECO:0000313" key="3">
    <source>
        <dbReference type="Proteomes" id="UP000014204"/>
    </source>
</evidence>
<dbReference type="PROSITE" id="PS50943">
    <property type="entry name" value="HTH_CROC1"/>
    <property type="match status" value="1"/>
</dbReference>
<proteinExistence type="predicted"/>
<dbReference type="RefSeq" id="WP_016309960.1">
    <property type="nucleotide sequence ID" value="NZ_KE159646.1"/>
</dbReference>
<dbReference type="EMBL" id="ASSY01000009">
    <property type="protein sequence ID" value="EOS50145.1"/>
    <property type="molecule type" value="Genomic_DNA"/>
</dbReference>
<protein>
    <recommendedName>
        <fullName evidence="1">HTH cro/C1-type domain-containing protein</fullName>
    </recommendedName>
</protein>
<dbReference type="PATRIC" id="fig|1235794.3.peg.1742"/>
<reference evidence="2 3" key="1">
    <citation type="submission" date="2013-04" db="EMBL/GenBank/DDBJ databases">
        <title>The Genome Sequence of Enterorhabdus caecimuris B7.</title>
        <authorList>
            <consortium name="The Broad Institute Genomics Platform"/>
            <consortium name="The Broad Institute Genome Sequencing Center for Infectious Disease"/>
            <person name="Earl A."/>
            <person name="Xavier R."/>
            <person name="Elson C."/>
            <person name="Duck W."/>
            <person name="Walker B."/>
            <person name="Young S."/>
            <person name="Zeng Q."/>
            <person name="Gargeya S."/>
            <person name="Fitzgerald M."/>
            <person name="Haas B."/>
            <person name="Abouelleil A."/>
            <person name="Allen A.W."/>
            <person name="Alvarado L."/>
            <person name="Arachchi H.M."/>
            <person name="Berlin A.M."/>
            <person name="Chapman S.B."/>
            <person name="Gainer-Dewar J."/>
            <person name="Goldberg J."/>
            <person name="Griggs A."/>
            <person name="Gujja S."/>
            <person name="Hansen M."/>
            <person name="Howarth C."/>
            <person name="Imamovic A."/>
            <person name="Ireland A."/>
            <person name="Larimer J."/>
            <person name="McCowan C."/>
            <person name="Murphy C."/>
            <person name="Pearson M."/>
            <person name="Poon T.W."/>
            <person name="Priest M."/>
            <person name="Roberts A."/>
            <person name="Saif S."/>
            <person name="Shea T."/>
            <person name="Sisk P."/>
            <person name="Sykes S."/>
            <person name="Wortman J."/>
            <person name="Nusbaum C."/>
            <person name="Birren B."/>
        </authorList>
    </citation>
    <scope>NUCLEOTIDE SEQUENCE [LARGE SCALE GENOMIC DNA]</scope>
    <source>
        <strain evidence="2 3">B7</strain>
    </source>
</reference>
<dbReference type="GO" id="GO:0003677">
    <property type="term" value="F:DNA binding"/>
    <property type="evidence" value="ECO:0007669"/>
    <property type="project" value="InterPro"/>
</dbReference>
<dbReference type="InterPro" id="IPR010982">
    <property type="entry name" value="Lambda_DNA-bd_dom_sf"/>
</dbReference>